<sequence>MLFSHHEPHLSTTHSAAFVPQLPSTSYFEASFAMHCALAILLVTGEKSLYTDRLVITNDAPSNSHYGVYSPQGKGFPEPSADSAIFTSKSNVKINGTHVRAYCSLSIPGHEIAEKVADGLTDITKHAHRNFGTTPQAEEECMTSIKSLSQRLFFTNPVSMKSAKASEGCSPVLIASLAYQDKFKVRQGSVVLNFPFIRRTISVVPDDDIALENVVYGGSYFEGSVSTPKQVLAWYLGHPHLFTRDEADEWQAITNVGKESENGAILTKFLWNNVGQLSYLRNFVGNVTASDAQKTVLDPSYSTDCLDTKVQEEAAADKVRSIFIKSLSTKPAICSLALKKLGSQN</sequence>
<accession>A0A383UUN9</accession>
<dbReference type="AlphaFoldDB" id="A0A383UUN9"/>
<evidence type="ECO:0000313" key="1">
    <source>
        <dbReference type="EMBL" id="SZF02982.1"/>
    </source>
</evidence>
<evidence type="ECO:0000313" key="2">
    <source>
        <dbReference type="Proteomes" id="UP000275772"/>
    </source>
</evidence>
<dbReference type="EMBL" id="UNSH01000046">
    <property type="protein sequence ID" value="SZF02982.1"/>
    <property type="molecule type" value="Genomic_DNA"/>
</dbReference>
<name>A0A383UUN9_BLUHO</name>
<dbReference type="VEuPathDB" id="FungiDB:BLGHR1_13768"/>
<dbReference type="Proteomes" id="UP000275772">
    <property type="component" value="Unassembled WGS sequence"/>
</dbReference>
<protein>
    <submittedName>
        <fullName evidence="1">Uncharacterized protein</fullName>
    </submittedName>
</protein>
<organism evidence="1 2">
    <name type="scientific">Blumeria hordei</name>
    <name type="common">Barley powdery mildew</name>
    <name type="synonym">Blumeria graminis f. sp. hordei</name>
    <dbReference type="NCBI Taxonomy" id="2867405"/>
    <lineage>
        <taxon>Eukaryota</taxon>
        <taxon>Fungi</taxon>
        <taxon>Dikarya</taxon>
        <taxon>Ascomycota</taxon>
        <taxon>Pezizomycotina</taxon>
        <taxon>Leotiomycetes</taxon>
        <taxon>Erysiphales</taxon>
        <taxon>Erysiphaceae</taxon>
        <taxon>Blumeria</taxon>
    </lineage>
</organism>
<reference evidence="1 2" key="1">
    <citation type="submission" date="2017-11" db="EMBL/GenBank/DDBJ databases">
        <authorList>
            <person name="Kracher B."/>
        </authorList>
    </citation>
    <scope>NUCLEOTIDE SEQUENCE [LARGE SCALE GENOMIC DNA]</scope>
    <source>
        <strain evidence="1 2">RACE1</strain>
    </source>
</reference>
<proteinExistence type="predicted"/>
<gene>
    <name evidence="1" type="ORF">BLGHR1_13768</name>
</gene>